<dbReference type="OrthoDB" id="10263927at2759"/>
<evidence type="ECO:0008006" key="4">
    <source>
        <dbReference type="Google" id="ProtNLM"/>
    </source>
</evidence>
<dbReference type="Proteomes" id="UP000179807">
    <property type="component" value="Unassembled WGS sequence"/>
</dbReference>
<feature type="compositionally biased region" description="Low complexity" evidence="1">
    <location>
        <begin position="196"/>
        <end position="215"/>
    </location>
</feature>
<dbReference type="AlphaFoldDB" id="A0A1J4K0L0"/>
<proteinExistence type="predicted"/>
<feature type="region of interest" description="Disordered" evidence="1">
    <location>
        <begin position="195"/>
        <end position="215"/>
    </location>
</feature>
<name>A0A1J4K0L0_9EUKA</name>
<dbReference type="PANTHER" id="PTHR33477:SF3">
    <property type="entry name" value="P-LOOP NTPASE DOMAIN-CONTAINING PROTEIN LPA1 HOMOLOG 1"/>
    <property type="match status" value="1"/>
</dbReference>
<reference evidence="2" key="1">
    <citation type="submission" date="2016-10" db="EMBL/GenBank/DDBJ databases">
        <authorList>
            <person name="Benchimol M."/>
            <person name="Almeida L.G."/>
            <person name="Vasconcelos A.T."/>
            <person name="Perreira-Neves A."/>
            <person name="Rosa I.A."/>
            <person name="Tasca T."/>
            <person name="Bogo M.R."/>
            <person name="de Souza W."/>
        </authorList>
    </citation>
    <scope>NUCLEOTIDE SEQUENCE [LARGE SCALE GENOMIC DNA]</scope>
    <source>
        <strain evidence="2">K</strain>
    </source>
</reference>
<dbReference type="EMBL" id="MLAK01000798">
    <property type="protein sequence ID" value="OHT04296.1"/>
    <property type="molecule type" value="Genomic_DNA"/>
</dbReference>
<evidence type="ECO:0000256" key="1">
    <source>
        <dbReference type="SAM" id="MobiDB-lite"/>
    </source>
</evidence>
<sequence length="351" mass="40396">MFFSLSFFILKSNTQCVKGYLAQSDLVGNQLMNIVSSFVNSHASLVVEGVHLNINIMLKVVQTFPNVVPFLIYIKKEDFHRQRFAVRAKYMTTDPSANRYISNFSAIRYVQTYLSKGANKHLVPKIDNRNIDRSLETIHQTLFSYLKKLEGRNSMYDPSTERLTFLDSVWRRRKQKLASKAKTLKTIRALKGEFLNNSNNANNNPTNSTNNNETNGENLAILHQQQQDSLEELMSSLPTEGEQINKEESDDTEDVDVIKYLRNGTMILSHEKIVQSKPKVEKKETEEKDEFQHWPMYKTDSQMEFADGDTDIAEVTLTDFVETTDSEYTDLSSILINLKDRQQQLQPPSQS</sequence>
<protein>
    <recommendedName>
        <fullName evidence="4">Zeta toxin domain-containing protein</fullName>
    </recommendedName>
</protein>
<dbReference type="PANTHER" id="PTHR33477">
    <property type="entry name" value="P-LOOP NTPASE DOMAIN-CONTAINING PROTEIN LPA1 HOMOLOG 1"/>
    <property type="match status" value="1"/>
</dbReference>
<dbReference type="VEuPathDB" id="TrichDB:TRFO_28235"/>
<evidence type="ECO:0000313" key="3">
    <source>
        <dbReference type="Proteomes" id="UP000179807"/>
    </source>
</evidence>
<keyword evidence="3" id="KW-1185">Reference proteome</keyword>
<organism evidence="2 3">
    <name type="scientific">Tritrichomonas foetus</name>
    <dbReference type="NCBI Taxonomy" id="1144522"/>
    <lineage>
        <taxon>Eukaryota</taxon>
        <taxon>Metamonada</taxon>
        <taxon>Parabasalia</taxon>
        <taxon>Tritrichomonadida</taxon>
        <taxon>Tritrichomonadidae</taxon>
        <taxon>Tritrichomonas</taxon>
    </lineage>
</organism>
<accession>A0A1J4K0L0</accession>
<evidence type="ECO:0000313" key="2">
    <source>
        <dbReference type="EMBL" id="OHT04296.1"/>
    </source>
</evidence>
<dbReference type="GeneID" id="94840755"/>
<comment type="caution">
    <text evidence="2">The sequence shown here is derived from an EMBL/GenBank/DDBJ whole genome shotgun (WGS) entry which is preliminary data.</text>
</comment>
<dbReference type="RefSeq" id="XP_068357432.1">
    <property type="nucleotide sequence ID" value="XM_068506051.1"/>
</dbReference>
<gene>
    <name evidence="2" type="ORF">TRFO_28235</name>
</gene>